<dbReference type="InterPro" id="IPR019734">
    <property type="entry name" value="TPR_rpt"/>
</dbReference>
<dbReference type="Gene3D" id="1.10.510.10">
    <property type="entry name" value="Transferase(Phosphotransferase) domain 1"/>
    <property type="match status" value="1"/>
</dbReference>
<comment type="caution">
    <text evidence="7">The sequence shown here is derived from an EMBL/GenBank/DDBJ whole genome shotgun (WGS) entry which is preliminary data.</text>
</comment>
<dbReference type="RefSeq" id="WP_123523170.1">
    <property type="nucleotide sequence ID" value="NZ_JBHLWF010000088.1"/>
</dbReference>
<proteinExistence type="predicted"/>
<evidence type="ECO:0000256" key="3">
    <source>
        <dbReference type="ARBA" id="ARBA00022777"/>
    </source>
</evidence>
<evidence type="ECO:0000256" key="5">
    <source>
        <dbReference type="PROSITE-ProRule" id="PRU10141"/>
    </source>
</evidence>
<dbReference type="GO" id="GO:0005524">
    <property type="term" value="F:ATP binding"/>
    <property type="evidence" value="ECO:0007669"/>
    <property type="project" value="UniProtKB-UniRule"/>
</dbReference>
<dbReference type="AlphaFoldDB" id="A0A4S3KZ43"/>
<dbReference type="PANTHER" id="PTHR43289:SF34">
    <property type="entry name" value="SERINE_THREONINE-PROTEIN KINASE YBDM-RELATED"/>
    <property type="match status" value="1"/>
</dbReference>
<evidence type="ECO:0000256" key="2">
    <source>
        <dbReference type="ARBA" id="ARBA00022741"/>
    </source>
</evidence>
<feature type="domain" description="Protein kinase" evidence="6">
    <location>
        <begin position="87"/>
        <end position="351"/>
    </location>
</feature>
<gene>
    <name evidence="7" type="ORF">EDC25_104115</name>
</gene>
<dbReference type="Gene3D" id="1.25.40.10">
    <property type="entry name" value="Tetratricopeptide repeat domain"/>
    <property type="match status" value="2"/>
</dbReference>
<dbReference type="SUPFAM" id="SSF56112">
    <property type="entry name" value="Protein kinase-like (PK-like)"/>
    <property type="match status" value="1"/>
</dbReference>
<dbReference type="Gene3D" id="3.30.200.20">
    <property type="entry name" value="Phosphorylase Kinase, domain 1"/>
    <property type="match status" value="1"/>
</dbReference>
<dbReference type="InterPro" id="IPR000719">
    <property type="entry name" value="Prot_kinase_dom"/>
</dbReference>
<evidence type="ECO:0000313" key="8">
    <source>
        <dbReference type="Proteomes" id="UP000294599"/>
    </source>
</evidence>
<dbReference type="Pfam" id="PF13374">
    <property type="entry name" value="TPR_10"/>
    <property type="match status" value="1"/>
</dbReference>
<dbReference type="SMART" id="SM00220">
    <property type="entry name" value="S_TKc"/>
    <property type="match status" value="1"/>
</dbReference>
<dbReference type="Pfam" id="PF00069">
    <property type="entry name" value="Pkinase"/>
    <property type="match status" value="1"/>
</dbReference>
<dbReference type="PROSITE" id="PS00107">
    <property type="entry name" value="PROTEIN_KINASE_ATP"/>
    <property type="match status" value="1"/>
</dbReference>
<reference evidence="7 8" key="1">
    <citation type="submission" date="2019-03" db="EMBL/GenBank/DDBJ databases">
        <title>Genomic Encyclopedia of Type Strains, Phase IV (KMG-IV): sequencing the most valuable type-strain genomes for metagenomic binning, comparative biology and taxonomic classification.</title>
        <authorList>
            <person name="Goeker M."/>
        </authorList>
    </citation>
    <scope>NUCLEOTIDE SEQUENCE [LARGE SCALE GENOMIC DNA]</scope>
    <source>
        <strain evidence="7 8">DSM 21944</strain>
    </source>
</reference>
<dbReference type="Pfam" id="PF13424">
    <property type="entry name" value="TPR_12"/>
    <property type="match status" value="2"/>
</dbReference>
<keyword evidence="1" id="KW-0808">Transferase</keyword>
<dbReference type="InterPro" id="IPR011009">
    <property type="entry name" value="Kinase-like_dom_sf"/>
</dbReference>
<evidence type="ECO:0000259" key="6">
    <source>
        <dbReference type="PROSITE" id="PS50011"/>
    </source>
</evidence>
<dbReference type="SMART" id="SM00028">
    <property type="entry name" value="TPR"/>
    <property type="match status" value="6"/>
</dbReference>
<dbReference type="PROSITE" id="PS50011">
    <property type="entry name" value="PROTEIN_KINASE_DOM"/>
    <property type="match status" value="1"/>
</dbReference>
<dbReference type="GO" id="GO:0004674">
    <property type="term" value="F:protein serine/threonine kinase activity"/>
    <property type="evidence" value="ECO:0007669"/>
    <property type="project" value="TreeGrafter"/>
</dbReference>
<keyword evidence="2 5" id="KW-0547">Nucleotide-binding</keyword>
<name>A0A4S3KZ43_9GAMM</name>
<dbReference type="OrthoDB" id="9783151at2"/>
<dbReference type="SUPFAM" id="SSF48452">
    <property type="entry name" value="TPR-like"/>
    <property type="match status" value="3"/>
</dbReference>
<feature type="binding site" evidence="5">
    <location>
        <position position="118"/>
    </location>
    <ligand>
        <name>ATP</name>
        <dbReference type="ChEBI" id="CHEBI:30616"/>
    </ligand>
</feature>
<dbReference type="CDD" id="cd14014">
    <property type="entry name" value="STKc_PknB_like"/>
    <property type="match status" value="1"/>
</dbReference>
<dbReference type="PROSITE" id="PS00108">
    <property type="entry name" value="PROTEIN_KINASE_ST"/>
    <property type="match status" value="1"/>
</dbReference>
<dbReference type="Pfam" id="PF13181">
    <property type="entry name" value="TPR_8"/>
    <property type="match status" value="1"/>
</dbReference>
<dbReference type="InterPro" id="IPR008271">
    <property type="entry name" value="Ser/Thr_kinase_AS"/>
</dbReference>
<dbReference type="Proteomes" id="UP000294599">
    <property type="component" value="Unassembled WGS sequence"/>
</dbReference>
<keyword evidence="3 7" id="KW-0418">Kinase</keyword>
<dbReference type="PANTHER" id="PTHR43289">
    <property type="entry name" value="MITOGEN-ACTIVATED PROTEIN KINASE KINASE KINASE 20-RELATED"/>
    <property type="match status" value="1"/>
</dbReference>
<organism evidence="7 8">
    <name type="scientific">Pseudofulvimonas gallinarii</name>
    <dbReference type="NCBI Taxonomy" id="634155"/>
    <lineage>
        <taxon>Bacteria</taxon>
        <taxon>Pseudomonadati</taxon>
        <taxon>Pseudomonadota</taxon>
        <taxon>Gammaproteobacteria</taxon>
        <taxon>Lysobacterales</taxon>
        <taxon>Rhodanobacteraceae</taxon>
        <taxon>Pseudofulvimonas</taxon>
    </lineage>
</organism>
<dbReference type="InterPro" id="IPR011990">
    <property type="entry name" value="TPR-like_helical_dom_sf"/>
</dbReference>
<dbReference type="InterPro" id="IPR017441">
    <property type="entry name" value="Protein_kinase_ATP_BS"/>
</dbReference>
<keyword evidence="4 5" id="KW-0067">ATP-binding</keyword>
<accession>A0A4S3KZ43</accession>
<evidence type="ECO:0000313" key="7">
    <source>
        <dbReference type="EMBL" id="TCT00125.1"/>
    </source>
</evidence>
<sequence length="928" mass="102264">MSGAARIQRLQSLFEEAVGLAPPAREEFLTRLRAGDPALAVELAALLAHDEDTPSAERAIVDRVLPSAARLARRRSDHSPWPDIPGYRLLREIGHGGMGSVVLAEREDAQFRHQVAIKLVRGFPSEKLLERFRRERELLATLRHPNIARLFDGGTTMGGQPWLAMEYIEGQPLDDWCRNEKPSLQRRLRLFQALCSAVQHAHQKLIIHRDLKPGNVLVREDDQPVLLDFGVGKLLDEDDSALQATRTRMFTPAYASPEQLRGEAASTLSDVYALGLILFELLAGEPLRHVSGTTSVRSPSRVAETGEHWLRADARLLRGDLDNIARKALHDDPYRRYASAAALSADIQAWFAGHPVTAAADGWAYRMRKFVARHPVAVASSLAGLISLAVLSLRLVEERAQARLEAEGANQAAIFLVDLLKSSAPEATRGETLTVRGLLEQAEQSLEVRQFSRPEVKARLEMALADIQISLGRAEAAIELLEKAVQRARSPDGDPRVLGQGLRLLALAYLDASRHEDGLHAAEQALALNTKVFPPGHPEIGHTLMNLGVAKQHLRRHREALEHFHAAQALFSAAGEEYRENVLSSMHNQGWSMYMITRYEDAEPILLQTVAEKEQLLGPNHPSTLRTLQVVAQLEQATGRPRQAAERLSELLRRSILLRGEDNTTVADTRNILGSALHDLGRYEEAEAQYRAAMDTYAALGSDSQPGYAVPVNNLASLYEDQERLADAEAMFRHSLALRISRESGPWAIARAQNNLARLLLATGRVDEARVLAEEAWTVRGALEPAHHVERLDGLAMLARIENASGNDVAAQSHLASWKTLATQVTLAPNRRVAMHRMFAEFAVRSGDRGAVIAEFRAALAALQSAMPEGHPRIASLGIELASILVEGDEGERREAFALLDAARDIAAKHFSEHGPTLRRIAALDALR</sequence>
<dbReference type="EMBL" id="SMAF01000004">
    <property type="protein sequence ID" value="TCT00125.1"/>
    <property type="molecule type" value="Genomic_DNA"/>
</dbReference>
<protein>
    <submittedName>
        <fullName evidence="7">Serine/threonine-protein kinase</fullName>
    </submittedName>
</protein>
<keyword evidence="8" id="KW-1185">Reference proteome</keyword>
<evidence type="ECO:0000256" key="4">
    <source>
        <dbReference type="ARBA" id="ARBA00022840"/>
    </source>
</evidence>
<evidence type="ECO:0000256" key="1">
    <source>
        <dbReference type="ARBA" id="ARBA00022679"/>
    </source>
</evidence>